<dbReference type="PANTHER" id="PTHR23503:SF17">
    <property type="entry name" value="MAJOR FACILITATOR SUPERFAMILY (MFS) PROFILE DOMAIN-CONTAINING PROTEIN"/>
    <property type="match status" value="1"/>
</dbReference>
<dbReference type="AlphaFoldDB" id="A0A0K0D3B6"/>
<dbReference type="Pfam" id="PF00083">
    <property type="entry name" value="Sugar_tr"/>
    <property type="match status" value="1"/>
</dbReference>
<evidence type="ECO:0000256" key="1">
    <source>
        <dbReference type="ARBA" id="ARBA00004141"/>
    </source>
</evidence>
<dbReference type="GO" id="GO:0016020">
    <property type="term" value="C:membrane"/>
    <property type="evidence" value="ECO:0007669"/>
    <property type="project" value="UniProtKB-SubCell"/>
</dbReference>
<evidence type="ECO:0000256" key="4">
    <source>
        <dbReference type="ARBA" id="ARBA00023136"/>
    </source>
</evidence>
<feature type="transmembrane region" description="Helical" evidence="5">
    <location>
        <begin position="270"/>
        <end position="291"/>
    </location>
</feature>
<feature type="transmembrane region" description="Helical" evidence="5">
    <location>
        <begin position="62"/>
        <end position="81"/>
    </location>
</feature>
<comment type="subcellular location">
    <subcellularLocation>
        <location evidence="1">Membrane</location>
        <topology evidence="1">Multi-pass membrane protein</topology>
    </subcellularLocation>
</comment>
<evidence type="ECO:0000256" key="2">
    <source>
        <dbReference type="ARBA" id="ARBA00022692"/>
    </source>
</evidence>
<dbReference type="PANTHER" id="PTHR23503">
    <property type="entry name" value="SOLUTE CARRIER FAMILY 2"/>
    <property type="match status" value="1"/>
</dbReference>
<evidence type="ECO:0000313" key="7">
    <source>
        <dbReference type="Proteomes" id="UP000035642"/>
    </source>
</evidence>
<reference evidence="8" key="2">
    <citation type="submission" date="2017-02" db="UniProtKB">
        <authorList>
            <consortium name="WormBaseParasite"/>
        </authorList>
    </citation>
    <scope>IDENTIFICATION</scope>
</reference>
<proteinExistence type="predicted"/>
<keyword evidence="7" id="KW-1185">Reference proteome</keyword>
<dbReference type="InterPro" id="IPR036259">
    <property type="entry name" value="MFS_trans_sf"/>
</dbReference>
<feature type="domain" description="Major facilitator superfamily (MFS) profile" evidence="6">
    <location>
        <begin position="13"/>
        <end position="346"/>
    </location>
</feature>
<evidence type="ECO:0000313" key="8">
    <source>
        <dbReference type="WBParaSite" id="ACAC_0000456101-mRNA-1"/>
    </source>
</evidence>
<evidence type="ECO:0000256" key="5">
    <source>
        <dbReference type="SAM" id="Phobius"/>
    </source>
</evidence>
<dbReference type="InterPro" id="IPR045263">
    <property type="entry name" value="GLUT"/>
</dbReference>
<dbReference type="SUPFAM" id="SSF103473">
    <property type="entry name" value="MFS general substrate transporter"/>
    <property type="match status" value="1"/>
</dbReference>
<evidence type="ECO:0000259" key="6">
    <source>
        <dbReference type="PROSITE" id="PS50850"/>
    </source>
</evidence>
<keyword evidence="2 5" id="KW-0812">Transmembrane</keyword>
<dbReference type="STRING" id="6313.A0A0K0D3B6"/>
<dbReference type="WBParaSite" id="ACAC_0000456101-mRNA-1">
    <property type="protein sequence ID" value="ACAC_0000456101-mRNA-1"/>
    <property type="gene ID" value="ACAC_0000456101"/>
</dbReference>
<name>A0A0K0D3B6_ANGCA</name>
<dbReference type="PROSITE" id="PS50850">
    <property type="entry name" value="MFS"/>
    <property type="match status" value="1"/>
</dbReference>
<reference evidence="7" key="1">
    <citation type="submission" date="2012-09" db="EMBL/GenBank/DDBJ databases">
        <authorList>
            <person name="Martin A.A."/>
        </authorList>
    </citation>
    <scope>NUCLEOTIDE SEQUENCE</scope>
</reference>
<organism evidence="7 8">
    <name type="scientific">Angiostrongylus cantonensis</name>
    <name type="common">Rat lungworm</name>
    <dbReference type="NCBI Taxonomy" id="6313"/>
    <lineage>
        <taxon>Eukaryota</taxon>
        <taxon>Metazoa</taxon>
        <taxon>Ecdysozoa</taxon>
        <taxon>Nematoda</taxon>
        <taxon>Chromadorea</taxon>
        <taxon>Rhabditida</taxon>
        <taxon>Rhabditina</taxon>
        <taxon>Rhabditomorpha</taxon>
        <taxon>Strongyloidea</taxon>
        <taxon>Metastrongylidae</taxon>
        <taxon>Angiostrongylus</taxon>
    </lineage>
</organism>
<dbReference type="InterPro" id="IPR005828">
    <property type="entry name" value="MFS_sugar_transport-like"/>
</dbReference>
<dbReference type="GO" id="GO:0015149">
    <property type="term" value="F:hexose transmembrane transporter activity"/>
    <property type="evidence" value="ECO:0007669"/>
    <property type="project" value="TreeGrafter"/>
</dbReference>
<sequence length="346" mass="37859">MRRAPSLRMILVAFAVSLGGPFHFGYQLLITNPAQSAFIRFFNETFDSELHITVSGSTLDKIWSFIVAVLFLGALAGSFSIRPVADKIGRKRGLYLSLGIGVLSATASACSKVIPSVLLYSCSRITVGYSAGLSLGLSALFLSESSLKECRGSIGMIIGMCVQLGILMGSILAMPQIFGTVRLWYMIYVAEILMMLTFLIFLPFLPETPGYLVQKGTLEAAKKSLMFYFNCNDEAAEVHLIHIKEEQKLLENSHTMVDVMKDASLRRKTFVGIVVMLAMSFSGSTVINAYAVELLRSTGLTTFQASLANVGIVAVGMVGCYFLLILQKHKIQLLLLSKLENILSNY</sequence>
<accession>A0A0K0D3B6</accession>
<keyword evidence="4 5" id="KW-0472">Membrane</keyword>
<feature type="transmembrane region" description="Helical" evidence="5">
    <location>
        <begin position="126"/>
        <end position="142"/>
    </location>
</feature>
<keyword evidence="3 5" id="KW-1133">Transmembrane helix</keyword>
<feature type="transmembrane region" description="Helical" evidence="5">
    <location>
        <begin position="154"/>
        <end position="177"/>
    </location>
</feature>
<dbReference type="Proteomes" id="UP000035642">
    <property type="component" value="Unassembled WGS sequence"/>
</dbReference>
<evidence type="ECO:0000256" key="3">
    <source>
        <dbReference type="ARBA" id="ARBA00022989"/>
    </source>
</evidence>
<feature type="transmembrane region" description="Helical" evidence="5">
    <location>
        <begin position="93"/>
        <end position="114"/>
    </location>
</feature>
<dbReference type="InterPro" id="IPR020846">
    <property type="entry name" value="MFS_dom"/>
</dbReference>
<protein>
    <submittedName>
        <fullName evidence="8">MFS domain-containing protein</fullName>
    </submittedName>
</protein>
<dbReference type="Gene3D" id="1.20.1250.20">
    <property type="entry name" value="MFS general substrate transporter like domains"/>
    <property type="match status" value="1"/>
</dbReference>
<feature type="transmembrane region" description="Helical" evidence="5">
    <location>
        <begin position="183"/>
        <end position="205"/>
    </location>
</feature>
<feature type="transmembrane region" description="Helical" evidence="5">
    <location>
        <begin position="303"/>
        <end position="326"/>
    </location>
</feature>